<proteinExistence type="predicted"/>
<reference evidence="1 2" key="2">
    <citation type="journal article" date="2018" name="Plant J.">
        <title>The Physcomitrella patens chromosome-scale assembly reveals moss genome structure and evolution.</title>
        <authorList>
            <person name="Lang D."/>
            <person name="Ullrich K.K."/>
            <person name="Murat F."/>
            <person name="Fuchs J."/>
            <person name="Jenkins J."/>
            <person name="Haas F.B."/>
            <person name="Piednoel M."/>
            <person name="Gundlach H."/>
            <person name="Van Bel M."/>
            <person name="Meyberg R."/>
            <person name="Vives C."/>
            <person name="Morata J."/>
            <person name="Symeonidi A."/>
            <person name="Hiss M."/>
            <person name="Muchero W."/>
            <person name="Kamisugi Y."/>
            <person name="Saleh O."/>
            <person name="Blanc G."/>
            <person name="Decker E.L."/>
            <person name="van Gessel N."/>
            <person name="Grimwood J."/>
            <person name="Hayes R.D."/>
            <person name="Graham S.W."/>
            <person name="Gunter L.E."/>
            <person name="McDaniel S.F."/>
            <person name="Hoernstein S.N.W."/>
            <person name="Larsson A."/>
            <person name="Li F.W."/>
            <person name="Perroud P.F."/>
            <person name="Phillips J."/>
            <person name="Ranjan P."/>
            <person name="Rokshar D.S."/>
            <person name="Rothfels C.J."/>
            <person name="Schneider L."/>
            <person name="Shu S."/>
            <person name="Stevenson D.W."/>
            <person name="Thummler F."/>
            <person name="Tillich M."/>
            <person name="Villarreal Aguilar J.C."/>
            <person name="Widiez T."/>
            <person name="Wong G.K."/>
            <person name="Wymore A."/>
            <person name="Zhang Y."/>
            <person name="Zimmer A.D."/>
            <person name="Quatrano R.S."/>
            <person name="Mayer K.F.X."/>
            <person name="Goodstein D."/>
            <person name="Casacuberta J.M."/>
            <person name="Vandepoele K."/>
            <person name="Reski R."/>
            <person name="Cuming A.C."/>
            <person name="Tuskan G.A."/>
            <person name="Maumus F."/>
            <person name="Salse J."/>
            <person name="Schmutz J."/>
            <person name="Rensing S.A."/>
        </authorList>
    </citation>
    <scope>NUCLEOTIDE SEQUENCE [LARGE SCALE GENOMIC DNA]</scope>
    <source>
        <strain evidence="1 2">cv. Gransden 2004</strain>
    </source>
</reference>
<dbReference type="HOGENOM" id="CLU_2201497_0_0_1"/>
<reference evidence="1 2" key="1">
    <citation type="journal article" date="2008" name="Science">
        <title>The Physcomitrella genome reveals evolutionary insights into the conquest of land by plants.</title>
        <authorList>
            <person name="Rensing S."/>
            <person name="Lang D."/>
            <person name="Zimmer A."/>
            <person name="Terry A."/>
            <person name="Salamov A."/>
            <person name="Shapiro H."/>
            <person name="Nishiyama T."/>
            <person name="Perroud P.-F."/>
            <person name="Lindquist E."/>
            <person name="Kamisugi Y."/>
            <person name="Tanahashi T."/>
            <person name="Sakakibara K."/>
            <person name="Fujita T."/>
            <person name="Oishi K."/>
            <person name="Shin-I T."/>
            <person name="Kuroki Y."/>
            <person name="Toyoda A."/>
            <person name="Suzuki Y."/>
            <person name="Hashimoto A."/>
            <person name="Yamaguchi K."/>
            <person name="Sugano A."/>
            <person name="Kohara Y."/>
            <person name="Fujiyama A."/>
            <person name="Anterola A."/>
            <person name="Aoki S."/>
            <person name="Ashton N."/>
            <person name="Barbazuk W.B."/>
            <person name="Barker E."/>
            <person name="Bennetzen J."/>
            <person name="Bezanilla M."/>
            <person name="Blankenship R."/>
            <person name="Cho S.H."/>
            <person name="Dutcher S."/>
            <person name="Estelle M."/>
            <person name="Fawcett J.A."/>
            <person name="Gundlach H."/>
            <person name="Hanada K."/>
            <person name="Heyl A."/>
            <person name="Hicks K.A."/>
            <person name="Hugh J."/>
            <person name="Lohr M."/>
            <person name="Mayer K."/>
            <person name="Melkozernov A."/>
            <person name="Murata T."/>
            <person name="Nelson D."/>
            <person name="Pils B."/>
            <person name="Prigge M."/>
            <person name="Reiss B."/>
            <person name="Renner T."/>
            <person name="Rombauts S."/>
            <person name="Rushton P."/>
            <person name="Sanderfoot A."/>
            <person name="Schween G."/>
            <person name="Shiu S.-H."/>
            <person name="Stueber K."/>
            <person name="Theodoulou F.L."/>
            <person name="Tu H."/>
            <person name="Van de Peer Y."/>
            <person name="Verrier P.J."/>
            <person name="Waters E."/>
            <person name="Wood A."/>
            <person name="Yang L."/>
            <person name="Cove D."/>
            <person name="Cuming A."/>
            <person name="Hasebe M."/>
            <person name="Lucas S."/>
            <person name="Mishler D.B."/>
            <person name="Reski R."/>
            <person name="Grigoriev I."/>
            <person name="Quatrano R.S."/>
            <person name="Boore J.L."/>
        </authorList>
    </citation>
    <scope>NUCLEOTIDE SEQUENCE [LARGE SCALE GENOMIC DNA]</scope>
    <source>
        <strain evidence="1 2">cv. Gransden 2004</strain>
    </source>
</reference>
<evidence type="ECO:0000313" key="1">
    <source>
        <dbReference type="EnsemblPlants" id="PAC:32930722.CDS.1"/>
    </source>
</evidence>
<dbReference type="EnsemblPlants" id="Pp3c13_14520V3.2">
    <property type="protein sequence ID" value="PAC:32930722.CDS.1"/>
    <property type="gene ID" value="Pp3c13_14520"/>
</dbReference>
<dbReference type="AlphaFoldDB" id="A9T362"/>
<protein>
    <submittedName>
        <fullName evidence="1">Uncharacterized protein</fullName>
    </submittedName>
</protein>
<organism evidence="1 2">
    <name type="scientific">Physcomitrium patens</name>
    <name type="common">Spreading-leaved earth moss</name>
    <name type="synonym">Physcomitrella patens</name>
    <dbReference type="NCBI Taxonomy" id="3218"/>
    <lineage>
        <taxon>Eukaryota</taxon>
        <taxon>Viridiplantae</taxon>
        <taxon>Streptophyta</taxon>
        <taxon>Embryophyta</taxon>
        <taxon>Bryophyta</taxon>
        <taxon>Bryophytina</taxon>
        <taxon>Bryopsida</taxon>
        <taxon>Funariidae</taxon>
        <taxon>Funariales</taxon>
        <taxon>Funariaceae</taxon>
        <taxon>Physcomitrium</taxon>
    </lineage>
</organism>
<dbReference type="EMBL" id="ABEU02000013">
    <property type="status" value="NOT_ANNOTATED_CDS"/>
    <property type="molecule type" value="Genomic_DNA"/>
</dbReference>
<sequence>MNFYFYPHCAWNTASCWSPKQGALAHPTTLNPYQFLKIQESMQIMPHLDMRVLNSWQNFAPLINDHLLVHGSQRNPWTIVSGTFGSDRAKRVRYDAILHHGFITDSGC</sequence>
<reference evidence="1" key="3">
    <citation type="submission" date="2020-12" db="UniProtKB">
        <authorList>
            <consortium name="EnsemblPlants"/>
        </authorList>
    </citation>
    <scope>IDENTIFICATION</scope>
</reference>
<dbReference type="Gramene" id="Pp3c13_14520V3.2">
    <property type="protein sequence ID" value="PAC:32930722.CDS.1"/>
    <property type="gene ID" value="Pp3c13_14520"/>
</dbReference>
<evidence type="ECO:0000313" key="2">
    <source>
        <dbReference type="Proteomes" id="UP000006727"/>
    </source>
</evidence>
<name>A9T362_PHYPA</name>
<dbReference type="Proteomes" id="UP000006727">
    <property type="component" value="Chromosome 13"/>
</dbReference>
<accession>A9T362</accession>
<keyword evidence="2" id="KW-1185">Reference proteome</keyword>